<feature type="transmembrane region" description="Helical" evidence="1">
    <location>
        <begin position="387"/>
        <end position="407"/>
    </location>
</feature>
<comment type="caution">
    <text evidence="2">The sequence shown here is derived from an EMBL/GenBank/DDBJ whole genome shotgun (WGS) entry which is preliminary data.</text>
</comment>
<feature type="transmembrane region" description="Helical" evidence="1">
    <location>
        <begin position="60"/>
        <end position="80"/>
    </location>
</feature>
<keyword evidence="1" id="KW-0812">Transmembrane</keyword>
<keyword evidence="1" id="KW-1133">Transmembrane helix</keyword>
<reference evidence="2" key="1">
    <citation type="submission" date="2021-01" db="EMBL/GenBank/DDBJ databases">
        <title>Fulvivirga kasyanovii gen. nov., sp nov., a novel member of the phylum Bacteroidetes isolated from seawater in a mussel farm.</title>
        <authorList>
            <person name="Zhao L.-H."/>
            <person name="Wang Z.-J."/>
        </authorList>
    </citation>
    <scope>NUCLEOTIDE SEQUENCE</scope>
    <source>
        <strain evidence="2">2943</strain>
    </source>
</reference>
<dbReference type="AlphaFoldDB" id="A0A937F6M5"/>
<feature type="transmembrane region" description="Helical" evidence="1">
    <location>
        <begin position="160"/>
        <end position="181"/>
    </location>
</feature>
<dbReference type="GO" id="GO:0005886">
    <property type="term" value="C:plasma membrane"/>
    <property type="evidence" value="ECO:0007669"/>
    <property type="project" value="UniProtKB-SubCell"/>
</dbReference>
<dbReference type="Proteomes" id="UP000659388">
    <property type="component" value="Unassembled WGS sequence"/>
</dbReference>
<keyword evidence="3" id="KW-1185">Reference proteome</keyword>
<accession>A0A937F6M5</accession>
<feature type="transmembrane region" description="Helical" evidence="1">
    <location>
        <begin position="355"/>
        <end position="375"/>
    </location>
</feature>
<proteinExistence type="predicted"/>
<feature type="transmembrane region" description="Helical" evidence="1">
    <location>
        <begin position="230"/>
        <end position="251"/>
    </location>
</feature>
<protein>
    <recommendedName>
        <fullName evidence="4">Mannosyltransferase</fullName>
    </recommendedName>
</protein>
<evidence type="ECO:0000256" key="1">
    <source>
        <dbReference type="SAM" id="Phobius"/>
    </source>
</evidence>
<evidence type="ECO:0008006" key="4">
    <source>
        <dbReference type="Google" id="ProtNLM"/>
    </source>
</evidence>
<evidence type="ECO:0000313" key="3">
    <source>
        <dbReference type="Proteomes" id="UP000659388"/>
    </source>
</evidence>
<feature type="transmembrane region" description="Helical" evidence="1">
    <location>
        <begin position="263"/>
        <end position="282"/>
    </location>
</feature>
<feature type="transmembrane region" description="Helical" evidence="1">
    <location>
        <begin position="323"/>
        <end position="343"/>
    </location>
</feature>
<feature type="transmembrane region" description="Helical" evidence="1">
    <location>
        <begin position="7"/>
        <end position="28"/>
    </location>
</feature>
<dbReference type="RefSeq" id="WP_202242173.1">
    <property type="nucleotide sequence ID" value="NZ_JAESIY010000001.1"/>
</dbReference>
<dbReference type="EMBL" id="JAESIY010000001">
    <property type="protein sequence ID" value="MBL3655048.1"/>
    <property type="molecule type" value="Genomic_DNA"/>
</dbReference>
<feature type="transmembrane region" description="Helical" evidence="1">
    <location>
        <begin position="413"/>
        <end position="433"/>
    </location>
</feature>
<sequence length="448" mass="51878">MGKGKRYLIVALAVLVSLLAYSFLILYVERHDNLELLGVYTVLFLSYVVLIAFRETSKIGWLVAFAIVCRLLFMIDLPALSDDIYRFVWDGRLLIQGIEPFAQLPSYYMQPGSEDVPGITSQLFALLNSPDYYTVYPPLAQDIFWIAVKLFPNSVMGSAVVMRLFIISAECGSIFLLIALLRNYGLDKRNALLYALNPLVIIELTGNLHFEAIMIFFLLLSVYSFSKNQLWPSALCMALAIATKLIPLIFLPIFLRYLPFKRCLSYYGMIFLFTVLLFLPMARPDLIHGMTTSLALYFQKFEFNASIYYLVRYFGFRAVGYNIIGMAGKILPLLTLVSILFYTYKHKYNSATPGVMLWCLFIYLLFSTTIHPWYITPLLVLSVFTQYRFVVIWSFLIFLSYLGYSQVSFNENLWLTGFEYGVVIFYLFYEIYLKKRVQFSFHILPKHE</sequence>
<dbReference type="GO" id="GO:0016758">
    <property type="term" value="F:hexosyltransferase activity"/>
    <property type="evidence" value="ECO:0007669"/>
    <property type="project" value="InterPro"/>
</dbReference>
<organism evidence="2 3">
    <name type="scientific">Fulvivirga sediminis</name>
    <dbReference type="NCBI Taxonomy" id="2803949"/>
    <lineage>
        <taxon>Bacteria</taxon>
        <taxon>Pseudomonadati</taxon>
        <taxon>Bacteroidota</taxon>
        <taxon>Cytophagia</taxon>
        <taxon>Cytophagales</taxon>
        <taxon>Fulvivirgaceae</taxon>
        <taxon>Fulvivirga</taxon>
    </lineage>
</organism>
<dbReference type="Pfam" id="PF26314">
    <property type="entry name" value="MptA_B_family"/>
    <property type="match status" value="1"/>
</dbReference>
<gene>
    <name evidence="2" type="ORF">JL102_02825</name>
</gene>
<evidence type="ECO:0000313" key="2">
    <source>
        <dbReference type="EMBL" id="MBL3655048.1"/>
    </source>
</evidence>
<keyword evidence="1" id="KW-0472">Membrane</keyword>
<feature type="transmembrane region" description="Helical" evidence="1">
    <location>
        <begin position="34"/>
        <end position="53"/>
    </location>
</feature>
<name>A0A937F6M5_9BACT</name>
<feature type="transmembrane region" description="Helical" evidence="1">
    <location>
        <begin position="193"/>
        <end position="218"/>
    </location>
</feature>